<feature type="non-terminal residue" evidence="6">
    <location>
        <position position="667"/>
    </location>
</feature>
<feature type="disulfide bond" evidence="4">
    <location>
        <begin position="520"/>
        <end position="529"/>
    </location>
</feature>
<comment type="caution">
    <text evidence="6">The sequence shown here is derived from an EMBL/GenBank/DDBJ whole genome shotgun (WGS) entry which is preliminary data.</text>
</comment>
<keyword evidence="1 4" id="KW-0245">EGF-like domain</keyword>
<dbReference type="SUPFAM" id="SSF49785">
    <property type="entry name" value="Galactose-binding domain-like"/>
    <property type="match status" value="1"/>
</dbReference>
<dbReference type="InterPro" id="IPR036404">
    <property type="entry name" value="Jacalin-like_lectin_dom_sf"/>
</dbReference>
<dbReference type="InterPro" id="IPR000742">
    <property type="entry name" value="EGF"/>
</dbReference>
<dbReference type="SUPFAM" id="SSF51101">
    <property type="entry name" value="Mannose-binding lectins"/>
    <property type="match status" value="1"/>
</dbReference>
<feature type="disulfide bond" evidence="4">
    <location>
        <begin position="598"/>
        <end position="607"/>
    </location>
</feature>
<dbReference type="InterPro" id="IPR013111">
    <property type="entry name" value="EGF_extracell"/>
</dbReference>
<dbReference type="SMART" id="SM00181">
    <property type="entry name" value="EGF"/>
    <property type="match status" value="8"/>
</dbReference>
<accession>A0AAW2YH40</accession>
<evidence type="ECO:0000313" key="6">
    <source>
        <dbReference type="EMBL" id="KAL0476394.1"/>
    </source>
</evidence>
<feature type="domain" description="EGF-like" evidence="5">
    <location>
        <begin position="143"/>
        <end position="180"/>
    </location>
</feature>
<evidence type="ECO:0000313" key="7">
    <source>
        <dbReference type="Proteomes" id="UP001431209"/>
    </source>
</evidence>
<dbReference type="InterPro" id="IPR051216">
    <property type="entry name" value="Teneurin"/>
</dbReference>
<sequence length="667" mass="70906">MNPSTQATIGDNSRSIPLVTSDSYAALFAASGGGIIKGVRYNKGIIQAPPLYRSTTTRVTLNKYYYRFQTVVGLNDSCKSSSNDVYFTIALDMNVVYNSSLLKNGSVYLDLDVTGVTFVDLVTKTTNGTANMCSLAILGDPIILPICFNKSGNAGCSNNGVCTSFNTCNCNPGFYGPLCQFFTCFGIPYNNRSSVCSGNGNCTSFNTCVCSAGSYGTQCEKYYCAGTLSSASNVCSNNGQCLSPPTLKKYPLAGIPNAAAVYFSSYSLESAADIFLFSGGNWQDSIQWGYSSINYVTPKYYQAGGENMRLQLAVGDFVKSITVYTDSYLVTCVEMLTKFGVRYLTAYASFCGAGSAAVTATIPYVLSDNEYIVGFYGYWSNTSRIGVCQLGIYTQMPGTGCNCSDSYYGLDCSMFTCYGISNKGDNVCSGNGTCVAPNTCACDPGYYGKKCEFYNCNGLMSNSTLSCSRNGACISPNTCLCSSGYFGNNCEISSCNGILSNNISVCGSNGLCIAKDTCNCSSGYYGRYCHKWDCNGINKNNGSSCFGNGNCIAPNVCNCSGNYYGSSCQSWGCNGIAYNRSDVCSGSGTCISPDTCSCKPGYYGSDCKLYSCFGLLFSNSSVCSGNGLCASPNKCNCNDGYYGPLCQFWSCDNIPYNNNSVCSSNGT</sequence>
<keyword evidence="2" id="KW-0677">Repeat</keyword>
<dbReference type="PROSITE" id="PS50026">
    <property type="entry name" value="EGF_3"/>
    <property type="match status" value="5"/>
</dbReference>
<dbReference type="InterPro" id="IPR013222">
    <property type="entry name" value="Glyco_hyd_98_carb-bd"/>
</dbReference>
<gene>
    <name evidence="6" type="ORF">AKO1_005078</name>
</gene>
<dbReference type="AlphaFoldDB" id="A0AAW2YH40"/>
<comment type="caution">
    <text evidence="4">Lacks conserved residue(s) required for the propagation of feature annotation.</text>
</comment>
<dbReference type="Gene3D" id="2.10.25.10">
    <property type="entry name" value="Laminin"/>
    <property type="match status" value="5"/>
</dbReference>
<keyword evidence="7" id="KW-1185">Reference proteome</keyword>
<dbReference type="InterPro" id="IPR008979">
    <property type="entry name" value="Galactose-bd-like_sf"/>
</dbReference>
<feature type="disulfide bond" evidence="4">
    <location>
        <begin position="170"/>
        <end position="179"/>
    </location>
</feature>
<dbReference type="PANTHER" id="PTHR11219:SF69">
    <property type="entry name" value="TENEURIN-A"/>
    <property type="match status" value="1"/>
</dbReference>
<feature type="domain" description="EGF-like" evidence="5">
    <location>
        <begin position="188"/>
        <end position="220"/>
    </location>
</feature>
<dbReference type="InterPro" id="IPR038637">
    <property type="entry name" value="NPCBM_sf"/>
</dbReference>
<evidence type="ECO:0000256" key="3">
    <source>
        <dbReference type="ARBA" id="ARBA00023157"/>
    </source>
</evidence>
<feature type="domain" description="EGF-like" evidence="5">
    <location>
        <begin position="420"/>
        <end position="452"/>
    </location>
</feature>
<feature type="domain" description="EGF-like" evidence="5">
    <location>
        <begin position="491"/>
        <end position="530"/>
    </location>
</feature>
<dbReference type="Gene3D" id="2.60.120.1060">
    <property type="entry name" value="NPCBM/NEW2 domain"/>
    <property type="match status" value="1"/>
</dbReference>
<feature type="disulfide bond" evidence="4">
    <location>
        <begin position="442"/>
        <end position="451"/>
    </location>
</feature>
<dbReference type="EMBL" id="JAOPGA020000028">
    <property type="protein sequence ID" value="KAL0476394.1"/>
    <property type="molecule type" value="Genomic_DNA"/>
</dbReference>
<name>A0AAW2YH40_9EUKA</name>
<feature type="disulfide bond" evidence="4">
    <location>
        <begin position="210"/>
        <end position="219"/>
    </location>
</feature>
<protein>
    <submittedName>
        <fullName evidence="6">Tenascin-X</fullName>
    </submittedName>
</protein>
<evidence type="ECO:0000256" key="2">
    <source>
        <dbReference type="ARBA" id="ARBA00022737"/>
    </source>
</evidence>
<dbReference type="Pfam" id="PF08305">
    <property type="entry name" value="NPCBM"/>
    <property type="match status" value="1"/>
</dbReference>
<dbReference type="PROSITE" id="PS00022">
    <property type="entry name" value="EGF_1"/>
    <property type="match status" value="6"/>
</dbReference>
<keyword evidence="3 4" id="KW-1015">Disulfide bond</keyword>
<feature type="domain" description="EGF-like" evidence="5">
    <location>
        <begin position="569"/>
        <end position="608"/>
    </location>
</feature>
<organism evidence="6 7">
    <name type="scientific">Acrasis kona</name>
    <dbReference type="NCBI Taxonomy" id="1008807"/>
    <lineage>
        <taxon>Eukaryota</taxon>
        <taxon>Discoba</taxon>
        <taxon>Heterolobosea</taxon>
        <taxon>Tetramitia</taxon>
        <taxon>Eutetramitia</taxon>
        <taxon>Acrasidae</taxon>
        <taxon>Acrasis</taxon>
    </lineage>
</organism>
<dbReference type="Pfam" id="PF07974">
    <property type="entry name" value="EGF_2"/>
    <property type="match status" value="3"/>
</dbReference>
<evidence type="ECO:0000259" key="5">
    <source>
        <dbReference type="PROSITE" id="PS50026"/>
    </source>
</evidence>
<proteinExistence type="predicted"/>
<reference evidence="6 7" key="1">
    <citation type="submission" date="2024-03" db="EMBL/GenBank/DDBJ databases">
        <title>The Acrasis kona genome and developmental transcriptomes reveal deep origins of eukaryotic multicellular pathways.</title>
        <authorList>
            <person name="Sheikh S."/>
            <person name="Fu C.-J."/>
            <person name="Brown M.W."/>
            <person name="Baldauf S.L."/>
        </authorList>
    </citation>
    <scope>NUCLEOTIDE SEQUENCE [LARGE SCALE GENOMIC DNA]</scope>
    <source>
        <strain evidence="6 7">ATCC MYA-3509</strain>
    </source>
</reference>
<evidence type="ECO:0000256" key="1">
    <source>
        <dbReference type="ARBA" id="ARBA00022536"/>
    </source>
</evidence>
<evidence type="ECO:0000256" key="4">
    <source>
        <dbReference type="PROSITE-ProRule" id="PRU00076"/>
    </source>
</evidence>
<dbReference type="Proteomes" id="UP001431209">
    <property type="component" value="Unassembled WGS sequence"/>
</dbReference>
<dbReference type="PANTHER" id="PTHR11219">
    <property type="entry name" value="TENEURIN AND N-ACETYLGLUCOSAMINE-1-PHOSPHODIESTER ALPHA-N-ACETYLGLUCOSAMINIDASE"/>
    <property type="match status" value="1"/>
</dbReference>
<dbReference type="PROSITE" id="PS01186">
    <property type="entry name" value="EGF_2"/>
    <property type="match status" value="5"/>
</dbReference>